<dbReference type="EMBL" id="CP036291">
    <property type="protein sequence ID" value="QDU87365.1"/>
    <property type="molecule type" value="Genomic_DNA"/>
</dbReference>
<dbReference type="Pfam" id="PF00300">
    <property type="entry name" value="His_Phos_1"/>
    <property type="match status" value="1"/>
</dbReference>
<keyword evidence="1" id="KW-0378">Hydrolase</keyword>
<dbReference type="InterPro" id="IPR013078">
    <property type="entry name" value="His_Pase_superF_clade-1"/>
</dbReference>
<dbReference type="OrthoDB" id="280692at2"/>
<accession>A0A518D7D7</accession>
<organism evidence="1 2">
    <name type="scientific">Pirellulimonas nuda</name>
    <dbReference type="NCBI Taxonomy" id="2528009"/>
    <lineage>
        <taxon>Bacteria</taxon>
        <taxon>Pseudomonadati</taxon>
        <taxon>Planctomycetota</taxon>
        <taxon>Planctomycetia</taxon>
        <taxon>Pirellulales</taxon>
        <taxon>Lacipirellulaceae</taxon>
        <taxon>Pirellulimonas</taxon>
    </lineage>
</organism>
<sequence>MKLYIARHAWAGSYGDPAWPDDSERPLEPGGAERYAKLVARLAERGMAPERVASSPLVRCVQTAEVLADQTQHRPEIERLDALAPGVELDSLLEWTGRSQADAAWVGHNPDVEHLVALLIGQSGAVRFAKGAIASLLFEGPVRPGAGVLQWHVTAKVLGV</sequence>
<dbReference type="InterPro" id="IPR029033">
    <property type="entry name" value="His_PPase_superfam"/>
</dbReference>
<dbReference type="Proteomes" id="UP000317429">
    <property type="component" value="Chromosome"/>
</dbReference>
<dbReference type="SUPFAM" id="SSF53254">
    <property type="entry name" value="Phosphoglycerate mutase-like"/>
    <property type="match status" value="1"/>
</dbReference>
<dbReference type="AlphaFoldDB" id="A0A518D7D7"/>
<dbReference type="KEGG" id="pnd:Pla175_07240"/>
<gene>
    <name evidence="1" type="primary">sixA</name>
    <name evidence="1" type="ORF">Pla175_07240</name>
</gene>
<dbReference type="EC" id="3.1.3.-" evidence="1"/>
<reference evidence="1 2" key="1">
    <citation type="submission" date="2019-02" db="EMBL/GenBank/DDBJ databases">
        <title>Deep-cultivation of Planctomycetes and their phenomic and genomic characterization uncovers novel biology.</title>
        <authorList>
            <person name="Wiegand S."/>
            <person name="Jogler M."/>
            <person name="Boedeker C."/>
            <person name="Pinto D."/>
            <person name="Vollmers J."/>
            <person name="Rivas-Marin E."/>
            <person name="Kohn T."/>
            <person name="Peeters S.H."/>
            <person name="Heuer A."/>
            <person name="Rast P."/>
            <person name="Oberbeckmann S."/>
            <person name="Bunk B."/>
            <person name="Jeske O."/>
            <person name="Meyerdierks A."/>
            <person name="Storesund J.E."/>
            <person name="Kallscheuer N."/>
            <person name="Luecker S."/>
            <person name="Lage O.M."/>
            <person name="Pohl T."/>
            <person name="Merkel B.J."/>
            <person name="Hornburger P."/>
            <person name="Mueller R.-W."/>
            <person name="Bruemmer F."/>
            <person name="Labrenz M."/>
            <person name="Spormann A.M."/>
            <person name="Op den Camp H."/>
            <person name="Overmann J."/>
            <person name="Amann R."/>
            <person name="Jetten M.S.M."/>
            <person name="Mascher T."/>
            <person name="Medema M.H."/>
            <person name="Devos D.P."/>
            <person name="Kaster A.-K."/>
            <person name="Ovreas L."/>
            <person name="Rohde M."/>
            <person name="Galperin M.Y."/>
            <person name="Jogler C."/>
        </authorList>
    </citation>
    <scope>NUCLEOTIDE SEQUENCE [LARGE SCALE GENOMIC DNA]</scope>
    <source>
        <strain evidence="1 2">Pla175</strain>
    </source>
</reference>
<evidence type="ECO:0000313" key="2">
    <source>
        <dbReference type="Proteomes" id="UP000317429"/>
    </source>
</evidence>
<evidence type="ECO:0000313" key="1">
    <source>
        <dbReference type="EMBL" id="QDU87365.1"/>
    </source>
</evidence>
<keyword evidence="2" id="KW-1185">Reference proteome</keyword>
<dbReference type="CDD" id="cd07067">
    <property type="entry name" value="HP_PGM_like"/>
    <property type="match status" value="1"/>
</dbReference>
<protein>
    <submittedName>
        <fullName evidence="1">Phosphohistidine phosphatase SixA</fullName>
        <ecNumber evidence="1">3.1.3.-</ecNumber>
    </submittedName>
</protein>
<dbReference type="RefSeq" id="WP_145281330.1">
    <property type="nucleotide sequence ID" value="NZ_CP036291.1"/>
</dbReference>
<name>A0A518D7D7_9BACT</name>
<dbReference type="Gene3D" id="3.40.50.1240">
    <property type="entry name" value="Phosphoglycerate mutase-like"/>
    <property type="match status" value="1"/>
</dbReference>
<dbReference type="GO" id="GO:0016787">
    <property type="term" value="F:hydrolase activity"/>
    <property type="evidence" value="ECO:0007669"/>
    <property type="project" value="UniProtKB-KW"/>
</dbReference>
<proteinExistence type="predicted"/>